<dbReference type="InterPro" id="IPR009057">
    <property type="entry name" value="Homeodomain-like_sf"/>
</dbReference>
<dbReference type="Proteomes" id="UP001304650">
    <property type="component" value="Chromosome"/>
</dbReference>
<dbReference type="Pfam" id="PF12833">
    <property type="entry name" value="HTH_18"/>
    <property type="match status" value="1"/>
</dbReference>
<dbReference type="PANTHER" id="PTHR43280:SF28">
    <property type="entry name" value="HTH-TYPE TRANSCRIPTIONAL ACTIVATOR RHAS"/>
    <property type="match status" value="1"/>
</dbReference>
<dbReference type="InterPro" id="IPR014710">
    <property type="entry name" value="RmlC-like_jellyroll"/>
</dbReference>
<dbReference type="RefSeq" id="WP_314805199.1">
    <property type="nucleotide sequence ID" value="NZ_CP130319.1"/>
</dbReference>
<dbReference type="SMART" id="SM00342">
    <property type="entry name" value="HTH_ARAC"/>
    <property type="match status" value="1"/>
</dbReference>
<organism evidence="5 6">
    <name type="scientific">Paenibacillus roseopurpureus</name>
    <dbReference type="NCBI Taxonomy" id="2918901"/>
    <lineage>
        <taxon>Bacteria</taxon>
        <taxon>Bacillati</taxon>
        <taxon>Bacillota</taxon>
        <taxon>Bacilli</taxon>
        <taxon>Bacillales</taxon>
        <taxon>Paenibacillaceae</taxon>
        <taxon>Paenibacillus</taxon>
    </lineage>
</organism>
<dbReference type="KEGG" id="proo:MJB10_12190"/>
<dbReference type="EMBL" id="CP130319">
    <property type="protein sequence ID" value="WNR46813.1"/>
    <property type="molecule type" value="Genomic_DNA"/>
</dbReference>
<dbReference type="Pfam" id="PF02311">
    <property type="entry name" value="AraC_binding"/>
    <property type="match status" value="1"/>
</dbReference>
<dbReference type="SUPFAM" id="SSF46689">
    <property type="entry name" value="Homeodomain-like"/>
    <property type="match status" value="2"/>
</dbReference>
<dbReference type="InterPro" id="IPR003313">
    <property type="entry name" value="AraC-bd"/>
</dbReference>
<dbReference type="InterPro" id="IPR018062">
    <property type="entry name" value="HTH_AraC-typ_CS"/>
</dbReference>
<dbReference type="Gene3D" id="1.10.10.60">
    <property type="entry name" value="Homeodomain-like"/>
    <property type="match status" value="2"/>
</dbReference>
<dbReference type="GO" id="GO:0003700">
    <property type="term" value="F:DNA-binding transcription factor activity"/>
    <property type="evidence" value="ECO:0007669"/>
    <property type="project" value="InterPro"/>
</dbReference>
<dbReference type="AlphaFoldDB" id="A0AA96LVF3"/>
<evidence type="ECO:0000256" key="2">
    <source>
        <dbReference type="ARBA" id="ARBA00023125"/>
    </source>
</evidence>
<keyword evidence="3" id="KW-0804">Transcription</keyword>
<name>A0AA96LVF3_9BACL</name>
<keyword evidence="2" id="KW-0238">DNA-binding</keyword>
<reference evidence="5" key="1">
    <citation type="submission" date="2022-02" db="EMBL/GenBank/DDBJ databases">
        <title>Paenibacillus sp. MBLB1832 Whole Genome Shotgun Sequencing.</title>
        <authorList>
            <person name="Hwang C.Y."/>
            <person name="Cho E.-S."/>
            <person name="Seo M.-J."/>
        </authorList>
    </citation>
    <scope>NUCLEOTIDE SEQUENCE</scope>
    <source>
        <strain evidence="5">MBLB1832</strain>
    </source>
</reference>
<keyword evidence="1" id="KW-0805">Transcription regulation</keyword>
<evidence type="ECO:0000259" key="4">
    <source>
        <dbReference type="PROSITE" id="PS01124"/>
    </source>
</evidence>
<evidence type="ECO:0000313" key="6">
    <source>
        <dbReference type="Proteomes" id="UP001304650"/>
    </source>
</evidence>
<dbReference type="GO" id="GO:0043565">
    <property type="term" value="F:sequence-specific DNA binding"/>
    <property type="evidence" value="ECO:0007669"/>
    <property type="project" value="InterPro"/>
</dbReference>
<feature type="domain" description="HTH araC/xylS-type" evidence="4">
    <location>
        <begin position="188"/>
        <end position="286"/>
    </location>
</feature>
<keyword evidence="6" id="KW-1185">Reference proteome</keyword>
<dbReference type="PROSITE" id="PS01124">
    <property type="entry name" value="HTH_ARAC_FAMILY_2"/>
    <property type="match status" value="1"/>
</dbReference>
<dbReference type="Gene3D" id="2.60.120.10">
    <property type="entry name" value="Jelly Rolls"/>
    <property type="match status" value="1"/>
</dbReference>
<dbReference type="InterPro" id="IPR018060">
    <property type="entry name" value="HTH_AraC"/>
</dbReference>
<protein>
    <submittedName>
        <fullName evidence="5">AraC family transcriptional regulator</fullName>
    </submittedName>
</protein>
<dbReference type="PANTHER" id="PTHR43280">
    <property type="entry name" value="ARAC-FAMILY TRANSCRIPTIONAL REGULATOR"/>
    <property type="match status" value="1"/>
</dbReference>
<gene>
    <name evidence="5" type="ORF">MJB10_12190</name>
</gene>
<evidence type="ECO:0000256" key="3">
    <source>
        <dbReference type="ARBA" id="ARBA00023163"/>
    </source>
</evidence>
<proteinExistence type="predicted"/>
<dbReference type="PROSITE" id="PS00041">
    <property type="entry name" value="HTH_ARAC_FAMILY_1"/>
    <property type="match status" value="1"/>
</dbReference>
<evidence type="ECO:0000256" key="1">
    <source>
        <dbReference type="ARBA" id="ARBA00023015"/>
    </source>
</evidence>
<evidence type="ECO:0000313" key="5">
    <source>
        <dbReference type="EMBL" id="WNR46813.1"/>
    </source>
</evidence>
<dbReference type="InterPro" id="IPR037923">
    <property type="entry name" value="HTH-like"/>
</dbReference>
<dbReference type="SUPFAM" id="SSF51215">
    <property type="entry name" value="Regulatory protein AraC"/>
    <property type="match status" value="1"/>
</dbReference>
<sequence length="297" mass="34797">MIRFEQLPLSDLDHLFLSTHLQCVYMHLAEQDDRWECTRHTHDHIEFGYIHKGHGQYHIGEIEYRAETGDIFVIPPGVTHFEVHDAEHPFEIMFLMVKHHGDRAAELSQLMERLQGKIRAKQQHKLKQIMNDIYAEIMNREQGYVSSIDAKLKTLYVQLQREVFPHQPRLAAPSAFAANEERNSIILTEIKEFVSSHLDQKCTVAQVAQHFFYHPKYVSLLFKKETGQSLSDYIMAAKLERARELLTQTNESVETIANMLGFSSLQHLYKWFKQHTSITPLQYRNQYKSSKSNQSEQ</sequence>
<accession>A0AA96LVF3</accession>